<proteinExistence type="predicted"/>
<dbReference type="EnsemblBacteria" id="ABA48398">
    <property type="protein sequence ID" value="ABA48398"/>
    <property type="gene ID" value="BURPS1710b_0499"/>
</dbReference>
<accession>Q3JWZ1</accession>
<protein>
    <submittedName>
        <fullName evidence="2">Uncharacterized protein</fullName>
    </submittedName>
</protein>
<gene>
    <name evidence="2" type="ordered locus">BURPS1710b_0499</name>
</gene>
<evidence type="ECO:0000313" key="3">
    <source>
        <dbReference type="Proteomes" id="UP000002700"/>
    </source>
</evidence>
<feature type="compositionally biased region" description="Basic and acidic residues" evidence="1">
    <location>
        <begin position="1"/>
        <end position="15"/>
    </location>
</feature>
<name>Q3JWZ1_BURP1</name>
<sequence>MIRADFHARTGESRRPGGLSRRLPAYRARRNRPFVAPVITPAVAHRANRASCVVRLLLPQRDELLGRGWMDADRLVELRLRRARPDRDRDALDDLRRVAPDHVRADDALAVARDDELHERLFVAAGQRVPQRAERRLVDVERAELGARLRLGEPDRRDLRLAEHRGRNVAMIGGDPLAAEQVRREQHAVARRDGRQLRARGDVADRVDRRHRRRRIGVDFDRAVRVARDPDRLEPEPVAIRDAPRRIQHRVVRPVRALGEPERQPAVGAALDRLDRRARMDGDTLLRHLAMQRVPHVVVEAAQDLLAAIEQVDIDAEPVEDARELDRDVAAADDRDPLRQLGQLERLARRDRVLDAGNRRQHRPRACRDGDVPGGDTPARDVDRMRADERRAPRMDLDARLVQQIDVDTAQARDLAVLRLDERRPRKQADVEGPAIARGVLDIVAVMRRVDEQLFRDAAAQHAGAADALFLGDADARAVGRRDAAQAHAARARADDKEIVVEFHSVV</sequence>
<evidence type="ECO:0000313" key="2">
    <source>
        <dbReference type="EMBL" id="ABA48398.1"/>
    </source>
</evidence>
<dbReference type="KEGG" id="bpm:BURPS1710b_0499"/>
<feature type="region of interest" description="Disordered" evidence="1">
    <location>
        <begin position="1"/>
        <end position="21"/>
    </location>
</feature>
<dbReference type="AlphaFoldDB" id="Q3JWZ1"/>
<dbReference type="HOGENOM" id="CLU_537129_0_0_4"/>
<dbReference type="EMBL" id="CP000124">
    <property type="protein sequence ID" value="ABA48398.1"/>
    <property type="molecule type" value="Genomic_DNA"/>
</dbReference>
<organism evidence="2 3">
    <name type="scientific">Burkholderia pseudomallei (strain 1710b)</name>
    <dbReference type="NCBI Taxonomy" id="320372"/>
    <lineage>
        <taxon>Bacteria</taxon>
        <taxon>Pseudomonadati</taxon>
        <taxon>Pseudomonadota</taxon>
        <taxon>Betaproteobacteria</taxon>
        <taxon>Burkholderiales</taxon>
        <taxon>Burkholderiaceae</taxon>
        <taxon>Burkholderia</taxon>
        <taxon>pseudomallei group</taxon>
    </lineage>
</organism>
<feature type="region of interest" description="Disordered" evidence="1">
    <location>
        <begin position="352"/>
        <end position="381"/>
    </location>
</feature>
<dbReference type="Proteomes" id="UP000002700">
    <property type="component" value="Chromosome I"/>
</dbReference>
<reference evidence="2 3" key="1">
    <citation type="submission" date="2005-09" db="EMBL/GenBank/DDBJ databases">
        <authorList>
            <person name="Woods D.E."/>
            <person name="Nierman W.C."/>
        </authorList>
    </citation>
    <scope>NUCLEOTIDE SEQUENCE [LARGE SCALE GENOMIC DNA]</scope>
    <source>
        <strain evidence="2 3">1710b</strain>
    </source>
</reference>
<evidence type="ECO:0000256" key="1">
    <source>
        <dbReference type="SAM" id="MobiDB-lite"/>
    </source>
</evidence>